<dbReference type="GO" id="GO:0006313">
    <property type="term" value="P:DNA transposition"/>
    <property type="evidence" value="ECO:0007669"/>
    <property type="project" value="InterPro"/>
</dbReference>
<evidence type="ECO:0000259" key="1">
    <source>
        <dbReference type="Pfam" id="PF01609"/>
    </source>
</evidence>
<dbReference type="Pfam" id="PF13340">
    <property type="entry name" value="DUF4096"/>
    <property type="match status" value="1"/>
</dbReference>
<reference evidence="3" key="1">
    <citation type="submission" date="2021-09" db="EMBL/GenBank/DDBJ databases">
        <title>Genomic analysis of Ralstonia spp.</title>
        <authorList>
            <person name="Aburjaile F."/>
            <person name="Ariute J.C."/>
            <person name="Pais A.K.L."/>
            <person name="Albuquerque G.M.R."/>
            <person name="Silva A.M.F."/>
            <person name="Brenig B."/>
            <person name="Azevedo V."/>
            <person name="Matiuzzi M."/>
            <person name="Ramos R."/>
            <person name="Goes-Neto A."/>
            <person name="Soares S."/>
            <person name="Iseppon A.M.B."/>
            <person name="Souza E."/>
            <person name="Gama M."/>
        </authorList>
    </citation>
    <scope>NUCLEOTIDE SEQUENCE</scope>
    <source>
        <strain evidence="3">CCRMRs91</strain>
    </source>
</reference>
<dbReference type="AlphaFoldDB" id="A0AAW5ZWM0"/>
<protein>
    <submittedName>
        <fullName evidence="3">IS5 family transposase</fullName>
    </submittedName>
</protein>
<evidence type="ECO:0000313" key="4">
    <source>
        <dbReference type="Proteomes" id="UP001144050"/>
    </source>
</evidence>
<dbReference type="InterPro" id="IPR002559">
    <property type="entry name" value="Transposase_11"/>
</dbReference>
<feature type="domain" description="Transposase IS4-like" evidence="1">
    <location>
        <begin position="103"/>
        <end position="261"/>
    </location>
</feature>
<feature type="domain" description="Insertion element IS402-like" evidence="2">
    <location>
        <begin position="7"/>
        <end position="85"/>
    </location>
</feature>
<dbReference type="PANTHER" id="PTHR30007:SF1">
    <property type="entry name" value="BLR1914 PROTEIN"/>
    <property type="match status" value="1"/>
</dbReference>
<dbReference type="RefSeq" id="WP_247591207.1">
    <property type="nucleotide sequence ID" value="NZ_JAIVFG010000074.1"/>
</dbReference>
<comment type="caution">
    <text evidence="3">The sequence shown here is derived from an EMBL/GenBank/DDBJ whole genome shotgun (WGS) entry which is preliminary data.</text>
</comment>
<dbReference type="GO" id="GO:0004803">
    <property type="term" value="F:transposase activity"/>
    <property type="evidence" value="ECO:0007669"/>
    <property type="project" value="InterPro"/>
</dbReference>
<dbReference type="Pfam" id="PF01609">
    <property type="entry name" value="DDE_Tnp_1"/>
    <property type="match status" value="1"/>
</dbReference>
<accession>A0AAW5ZWM0</accession>
<dbReference type="GO" id="GO:0003677">
    <property type="term" value="F:DNA binding"/>
    <property type="evidence" value="ECO:0007669"/>
    <property type="project" value="InterPro"/>
</dbReference>
<dbReference type="EMBL" id="JAIVFG010000074">
    <property type="protein sequence ID" value="MDB0573857.1"/>
    <property type="molecule type" value="Genomic_DNA"/>
</dbReference>
<name>A0AAW5ZWM0_RALSL</name>
<evidence type="ECO:0000259" key="2">
    <source>
        <dbReference type="Pfam" id="PF13340"/>
    </source>
</evidence>
<organism evidence="3 4">
    <name type="scientific">Ralstonia solanacearum</name>
    <name type="common">Pseudomonas solanacearum</name>
    <dbReference type="NCBI Taxonomy" id="305"/>
    <lineage>
        <taxon>Bacteria</taxon>
        <taxon>Pseudomonadati</taxon>
        <taxon>Pseudomonadota</taxon>
        <taxon>Betaproteobacteria</taxon>
        <taxon>Burkholderiales</taxon>
        <taxon>Burkholderiaceae</taxon>
        <taxon>Ralstonia</taxon>
        <taxon>Ralstonia solanacearum species complex</taxon>
    </lineage>
</organism>
<evidence type="ECO:0000313" key="3">
    <source>
        <dbReference type="EMBL" id="MDB0573857.1"/>
    </source>
</evidence>
<proteinExistence type="predicted"/>
<dbReference type="Proteomes" id="UP001144050">
    <property type="component" value="Unassembled WGS sequence"/>
</dbReference>
<gene>
    <name evidence="3" type="ORF">LBW59_24240</name>
</gene>
<sequence>MPRELIDDELWSLIEPLLPVRAPRSRRYAGRKPTPDRAVLTGIVFVLRSGIAWNLLPQEMGCGSGTACWRWLVAWQEAGVWQRIHETLLGELRRRGQLDMARAIVDSSSVRAMFGGKKTGPNPTDRRKLGSKHHLIVDAQGIPLAIILTGANRHDITQLDALVEAIPPIRGKRGRHLRKPNIVQGDRGYSSEPHRQRLRRRGSITPVLAKIGSPHGSGLGKTRWVVERTIAWLHSFRRLKIRHERHAHIHEAFLSLACSLICWSKLKPCMD</sequence>
<dbReference type="PANTHER" id="PTHR30007">
    <property type="entry name" value="PHP DOMAIN PROTEIN"/>
    <property type="match status" value="1"/>
</dbReference>
<dbReference type="InterPro" id="IPR025161">
    <property type="entry name" value="IS402-like_dom"/>
</dbReference>
<dbReference type="NCBIfam" id="NF033580">
    <property type="entry name" value="transpos_IS5_3"/>
    <property type="match status" value="1"/>
</dbReference>